<evidence type="ECO:0000256" key="1">
    <source>
        <dbReference type="SAM" id="Phobius"/>
    </source>
</evidence>
<feature type="transmembrane region" description="Helical" evidence="1">
    <location>
        <begin position="55"/>
        <end position="76"/>
    </location>
</feature>
<comment type="caution">
    <text evidence="2">The sequence shown here is derived from an EMBL/GenBank/DDBJ whole genome shotgun (WGS) entry which is preliminary data.</text>
</comment>
<sequence>MIITPAPSPTRSVVRAACAAASMTAAASVILLAAPAQAGVPEGWSDPAPVDTLEAIALLVGGPLALFLLVGLAVALPSLVKGERVGLPGSTPESEWFGGPREGLSAADRVAAAELEKGAADSGTGGTGGARGQW</sequence>
<dbReference type="RefSeq" id="WP_192140900.1">
    <property type="nucleotide sequence ID" value="NZ_JACYXZ010000001.1"/>
</dbReference>
<keyword evidence="1" id="KW-0472">Membrane</keyword>
<reference evidence="2" key="1">
    <citation type="submission" date="2020-09" db="EMBL/GenBank/DDBJ databases">
        <title>Nocardioides sp. strain MJB4 16S ribosomal RNA gene Genome sequencing and assembly.</title>
        <authorList>
            <person name="Kim I."/>
        </authorList>
    </citation>
    <scope>NUCLEOTIDE SEQUENCE</scope>
    <source>
        <strain evidence="2">MJB4</strain>
    </source>
</reference>
<keyword evidence="3" id="KW-1185">Reference proteome</keyword>
<name>A0A927K4Q4_9ACTN</name>
<keyword evidence="1" id="KW-0812">Transmembrane</keyword>
<dbReference type="Proteomes" id="UP000616839">
    <property type="component" value="Unassembled WGS sequence"/>
</dbReference>
<accession>A0A927K4Q4</accession>
<evidence type="ECO:0000313" key="3">
    <source>
        <dbReference type="Proteomes" id="UP000616839"/>
    </source>
</evidence>
<evidence type="ECO:0000313" key="2">
    <source>
        <dbReference type="EMBL" id="MBD8868898.1"/>
    </source>
</evidence>
<dbReference type="AlphaFoldDB" id="A0A927K4Q4"/>
<protein>
    <submittedName>
        <fullName evidence="2">Uncharacterized protein</fullName>
    </submittedName>
</protein>
<dbReference type="EMBL" id="JACYXZ010000001">
    <property type="protein sequence ID" value="MBD8868898.1"/>
    <property type="molecule type" value="Genomic_DNA"/>
</dbReference>
<gene>
    <name evidence="2" type="ORF">IE331_04600</name>
</gene>
<feature type="transmembrane region" description="Helical" evidence="1">
    <location>
        <begin position="12"/>
        <end position="35"/>
    </location>
</feature>
<organism evidence="2 3">
    <name type="scientific">Nocardioides donggukensis</name>
    <dbReference type="NCBI Taxonomy" id="2774019"/>
    <lineage>
        <taxon>Bacteria</taxon>
        <taxon>Bacillati</taxon>
        <taxon>Actinomycetota</taxon>
        <taxon>Actinomycetes</taxon>
        <taxon>Propionibacteriales</taxon>
        <taxon>Nocardioidaceae</taxon>
        <taxon>Nocardioides</taxon>
    </lineage>
</organism>
<keyword evidence="1" id="KW-1133">Transmembrane helix</keyword>
<proteinExistence type="predicted"/>